<proteinExistence type="predicted"/>
<name>A0ABD3EPL5_9STRA</name>
<reference evidence="2 3" key="1">
    <citation type="submission" date="2024-09" db="EMBL/GenBank/DDBJ databases">
        <title>Genome sequencing and assembly of Phytophthora oleae, isolate VK10A, causative agent of rot of olive drupes.</title>
        <authorList>
            <person name="Conti Taguali S."/>
            <person name="Riolo M."/>
            <person name="La Spada F."/>
            <person name="Cacciola S.O."/>
            <person name="Dionisio G."/>
        </authorList>
    </citation>
    <scope>NUCLEOTIDE SEQUENCE [LARGE SCALE GENOMIC DNA]</scope>
    <source>
        <strain evidence="2 3">VK10A</strain>
    </source>
</reference>
<gene>
    <name evidence="2" type="ORF">V7S43_018797</name>
</gene>
<accession>A0ABD3EPL5</accession>
<evidence type="ECO:0000256" key="1">
    <source>
        <dbReference type="SAM" id="SignalP"/>
    </source>
</evidence>
<sequence>MKIARWLLLVGSWAVLSGDVAALLRFATSESLDEILGNEPHKLTSVQLKTSPGVPLVDGWDQGVFPDNSISKEMVTLDDVDLTVWDIEQPLVYPDDRVVSDMDLESLKLSIPIPPYQQLSPVEMKVAVSGSPNNFEMFGLQNDLRGTSPGGQLVRVVSFPHQQFPPTKTKVSGPNLSGIFETFRLEADWNFKREKTTGAESVEVMMPVILIPSTLENPFSYRSVLKVECLPLVCDEDTPMALDGFSVRATDTTQWQEWPEDLLVIRISVSRGFISLGDIWRSNCINQYVGAQSRKRISFKASVDCMNKVLTGVEYVGEPNFSGADELKVRVEYAQDLDATFNEITIPITVTELNDAPYLEVKSMFYEAEEDIPLVINDLRLQDPDALDKPLRVTMVAAHGQLALLRPNGVKLMSETVKNADDEASKLTMDGTLRNLNAAMASVVYTSEKDWNSLQLRRDDGMNGFDTITIKSTDFSAFNGSSVSTLFVYVDPRPDPVLIHAPSNGEASVYADDSPGTLRGDEDTWIMIRRLFFSSADDTYQATITVSLVVNHGILFLSRVQGITFIEGTTDRGSILKFKGTFTNVNECVAGLRYLPSQDFYGQDSLVVTADAVDEYTQQQTPLTSIHVAITVDAVNDAPVWNVGSSVVRELQQGRAASFAGISLLDVDVAGINCAVESCVMDLIIETSSGSVGLSDSPAQFSTGMKTASYKVLSGTPDELNEILSETTFELANPDYYRADSPSRFDIKVQLTVDDRGTFGLGGPRVSTTTVVFSPVVWSRYSLRIIAPEDILTLNEDTAFVFDGDLQIADPDSARSFHNLLEMSIACTHGRFALRSGVAGIQVLRNVSDGNIVVKGFFAQLNMALNGSSYIPAENWYGSEELSLSVRSADRSTETVTASIFLFIAPVCDEPRWVTLTADAAFIMEEDGFLLINTLSLTNLDSADEESEIEVAIGVKHGGVMLSMTRGLLIQRAEYSTSEDYLVAQHAPPGQLFSRSRLFLKNLGFRGRIMDINAALNGMIYKPWLDYNSDGWPVDEIDLVATSICDSNSKLMASHSTIPIAVSAVNDPPVLVSQHFQPVLSSYSLISLEVASWNSSIEAIEDVPQHLESTQLYDPDDILHSDDLRLVVNISCIHCTITYQSLSHPFETQANDDLIIVTRNWNSNEGVQLVVHGNLPSLNNGLMNQLIFRGGDNFNGLAFVVVELSDLGNYGEGGELRSVFVLGVEVKPINDIPQIHLPQYQAVEPVLQLDEGASVLIQGAKALSAIRAPAQRQSPEWNLMIADLLAHDSSSRLRRLRQFSGLTGLAVSFVVTHNGKFIFSGRGDDFGQELWCSDGTAAGTVLLKDIFPGGGSSRPSYLTPFSKDNRVYFSAEGPHLSWMVKSSYWDTCQSFRPSSIDLNVFFTVAAQNVWDPEETYDCPLGFRWMSTSEARRVFVGTIAAESHNEEPLTYFDQCGWHEYEWGGQTRMYFRFSDSTTTGAFKHAGFRDSYRIDTGFQTDGFAGIVCYREPQGYQITWGTQLWVTDGTLEGTDRVARISTEPEGSNPSHFVELNQRLYFQATSTEFGSELWSTDGTRPGTYLVADIEFGSRSSEPRFLTTFNSRIYFSAHTQDYGRELWFSDGNPRFEFTEDQHGAVGTGLLLDICAGEKSSSPQHFAVLSPAAGSPLLLFQADDCVHGSELWSTDGTKEGTVLVLDIYEGLLGSLPAYLISFAGQVYFQADDGIHGCELWATDGTPVGTKMLLDIAPGVLGSKPSFFTILDHLNDPSGTLVFSAQSERDRLTEFWQSDGTSAGTTTLFPQSREVVELNTESLNLQLAGHIFVSISPLPQVFFYLGRESDQSADFQRQATDRVSKAYAEDVAHTRSITLQDVESMENTRNLTVSLNCSKGWLSLGRQCDGVSVRLDASPDNKKAAVVTLKGSLAALNCAVEKVTYHAKPQENGWDEIDINLAQNDQVASDTTGRESSYSVSKRMLVEIHAVNDPPVITMPLIFYAPTDEWIAITGIEIADPDSAEGILYVSLAVHHGMLRVTLPPQVNDGGPTALHPTVNGEISGMLEFATTVEQAKQIFEALEYTCDDDYGCSNSQNDYLTAQVDDNGFTGARGPQVATRTSEVVVLSQASV</sequence>
<feature type="chain" id="PRO_5044846802" description="Cadherin domain-containing protein" evidence="1">
    <location>
        <begin position="23"/>
        <end position="2121"/>
    </location>
</feature>
<feature type="signal peptide" evidence="1">
    <location>
        <begin position="1"/>
        <end position="22"/>
    </location>
</feature>
<keyword evidence="3" id="KW-1185">Reference proteome</keyword>
<evidence type="ECO:0000313" key="3">
    <source>
        <dbReference type="Proteomes" id="UP001632037"/>
    </source>
</evidence>
<protein>
    <recommendedName>
        <fullName evidence="4">Cadherin domain-containing protein</fullName>
    </recommendedName>
</protein>
<evidence type="ECO:0008006" key="4">
    <source>
        <dbReference type="Google" id="ProtNLM"/>
    </source>
</evidence>
<organism evidence="2 3">
    <name type="scientific">Phytophthora oleae</name>
    <dbReference type="NCBI Taxonomy" id="2107226"/>
    <lineage>
        <taxon>Eukaryota</taxon>
        <taxon>Sar</taxon>
        <taxon>Stramenopiles</taxon>
        <taxon>Oomycota</taxon>
        <taxon>Peronosporomycetes</taxon>
        <taxon>Peronosporales</taxon>
        <taxon>Peronosporaceae</taxon>
        <taxon>Phytophthora</taxon>
    </lineage>
</organism>
<evidence type="ECO:0000313" key="2">
    <source>
        <dbReference type="EMBL" id="KAL3656353.1"/>
    </source>
</evidence>
<dbReference type="Proteomes" id="UP001632037">
    <property type="component" value="Unassembled WGS sequence"/>
</dbReference>
<comment type="caution">
    <text evidence="2">The sequence shown here is derived from an EMBL/GenBank/DDBJ whole genome shotgun (WGS) entry which is preliminary data.</text>
</comment>
<keyword evidence="1" id="KW-0732">Signal</keyword>
<dbReference type="EMBL" id="JBIMZQ010000084">
    <property type="protein sequence ID" value="KAL3656353.1"/>
    <property type="molecule type" value="Genomic_DNA"/>
</dbReference>